<dbReference type="EMBL" id="GBRH01178705">
    <property type="protein sequence ID" value="JAE19191.1"/>
    <property type="molecule type" value="Transcribed_RNA"/>
</dbReference>
<name>A0A0A9G9H0_ARUDO</name>
<accession>A0A0A9G9H0</accession>
<protein>
    <submittedName>
        <fullName evidence="1">Uncharacterized protein</fullName>
    </submittedName>
</protein>
<proteinExistence type="predicted"/>
<sequence>MEGNPPASS</sequence>
<organism evidence="1">
    <name type="scientific">Arundo donax</name>
    <name type="common">Giant reed</name>
    <name type="synonym">Donax arundinaceus</name>
    <dbReference type="NCBI Taxonomy" id="35708"/>
    <lineage>
        <taxon>Eukaryota</taxon>
        <taxon>Viridiplantae</taxon>
        <taxon>Streptophyta</taxon>
        <taxon>Embryophyta</taxon>
        <taxon>Tracheophyta</taxon>
        <taxon>Spermatophyta</taxon>
        <taxon>Magnoliopsida</taxon>
        <taxon>Liliopsida</taxon>
        <taxon>Poales</taxon>
        <taxon>Poaceae</taxon>
        <taxon>PACMAD clade</taxon>
        <taxon>Arundinoideae</taxon>
        <taxon>Arundineae</taxon>
        <taxon>Arundo</taxon>
    </lineage>
</organism>
<reference evidence="1" key="2">
    <citation type="journal article" date="2015" name="Data Brief">
        <title>Shoot transcriptome of the giant reed, Arundo donax.</title>
        <authorList>
            <person name="Barrero R.A."/>
            <person name="Guerrero F.D."/>
            <person name="Moolhuijzen P."/>
            <person name="Goolsby J.A."/>
            <person name="Tidwell J."/>
            <person name="Bellgard S.E."/>
            <person name="Bellgard M.I."/>
        </authorList>
    </citation>
    <scope>NUCLEOTIDE SEQUENCE</scope>
    <source>
        <tissue evidence="1">Shoot tissue taken approximately 20 cm above the soil surface</tissue>
    </source>
</reference>
<reference evidence="1" key="1">
    <citation type="submission" date="2014-09" db="EMBL/GenBank/DDBJ databases">
        <authorList>
            <person name="Magalhaes I.L.F."/>
            <person name="Oliveira U."/>
            <person name="Santos F.R."/>
            <person name="Vidigal T.H.D.A."/>
            <person name="Brescovit A.D."/>
            <person name="Santos A.J."/>
        </authorList>
    </citation>
    <scope>NUCLEOTIDE SEQUENCE</scope>
    <source>
        <tissue evidence="1">Shoot tissue taken approximately 20 cm above the soil surface</tissue>
    </source>
</reference>
<evidence type="ECO:0000313" key="1">
    <source>
        <dbReference type="EMBL" id="JAE19191.1"/>
    </source>
</evidence>